<dbReference type="GeneID" id="96780069"/>
<comment type="caution">
    <text evidence="1">The sequence shown here is derived from an EMBL/GenBank/DDBJ whole genome shotgun (WGS) entry which is preliminary data.</text>
</comment>
<evidence type="ECO:0008006" key="3">
    <source>
        <dbReference type="Google" id="ProtNLM"/>
    </source>
</evidence>
<reference evidence="1 2" key="1">
    <citation type="submission" date="2019-08" db="EMBL/GenBank/DDBJ databases">
        <title>In-depth cultivation of the pig gut microbiome towards novel bacterial diversity and tailored functional studies.</title>
        <authorList>
            <person name="Wylensek D."/>
            <person name="Hitch T.C.A."/>
            <person name="Clavel T."/>
        </authorList>
    </citation>
    <scope>NUCLEOTIDE SEQUENCE [LARGE SCALE GENOMIC DNA]</scope>
    <source>
        <strain evidence="1 2">WCA-693-APC-5D-A</strain>
    </source>
</reference>
<name>A0A6I2UK16_9FIRM</name>
<evidence type="ECO:0000313" key="1">
    <source>
        <dbReference type="EMBL" id="MSU10085.1"/>
    </source>
</evidence>
<proteinExistence type="predicted"/>
<evidence type="ECO:0000313" key="2">
    <source>
        <dbReference type="Proteomes" id="UP000433181"/>
    </source>
</evidence>
<organism evidence="1 2">
    <name type="scientific">Anaerovibrio slackiae</name>
    <dbReference type="NCBI Taxonomy" id="2652309"/>
    <lineage>
        <taxon>Bacteria</taxon>
        <taxon>Bacillati</taxon>
        <taxon>Bacillota</taxon>
        <taxon>Negativicutes</taxon>
        <taxon>Selenomonadales</taxon>
        <taxon>Selenomonadaceae</taxon>
        <taxon>Anaerovibrio</taxon>
    </lineage>
</organism>
<dbReference type="AlphaFoldDB" id="A0A6I2UK16"/>
<keyword evidence="2" id="KW-1185">Reference proteome</keyword>
<accession>A0A6I2UK16</accession>
<protein>
    <recommendedName>
        <fullName evidence="3">Relaxasome subunit MobC</fullName>
    </recommendedName>
</protein>
<dbReference type="RefSeq" id="WP_154408250.1">
    <property type="nucleotide sequence ID" value="NZ_VUNR01000056.1"/>
</dbReference>
<dbReference type="Proteomes" id="UP000433181">
    <property type="component" value="Unassembled WGS sequence"/>
</dbReference>
<gene>
    <name evidence="1" type="ORF">FYJ84_14135</name>
</gene>
<dbReference type="EMBL" id="VUNR01000056">
    <property type="protein sequence ID" value="MSU10085.1"/>
    <property type="molecule type" value="Genomic_DNA"/>
</dbReference>
<sequence length="78" mass="9654">MNRLERKERELRIIQQKLQLEERKRKIFKESLSSTKRRQHQKKIFQAGLLFEEAGILESYNREEILKLFKEMARIHKE</sequence>